<evidence type="ECO:0008006" key="2">
    <source>
        <dbReference type="Google" id="ProtNLM"/>
    </source>
</evidence>
<reference evidence="1" key="1">
    <citation type="journal article" date="2015" name="Nature">
        <title>Complex archaea that bridge the gap between prokaryotes and eukaryotes.</title>
        <authorList>
            <person name="Spang A."/>
            <person name="Saw J.H."/>
            <person name="Jorgensen S.L."/>
            <person name="Zaremba-Niedzwiedzka K."/>
            <person name="Martijn J."/>
            <person name="Lind A.E."/>
            <person name="van Eijk R."/>
            <person name="Schleper C."/>
            <person name="Guy L."/>
            <person name="Ettema T.J."/>
        </authorList>
    </citation>
    <scope>NUCLEOTIDE SEQUENCE</scope>
</reference>
<organism evidence="1">
    <name type="scientific">marine sediment metagenome</name>
    <dbReference type="NCBI Taxonomy" id="412755"/>
    <lineage>
        <taxon>unclassified sequences</taxon>
        <taxon>metagenomes</taxon>
        <taxon>ecological metagenomes</taxon>
    </lineage>
</organism>
<comment type="caution">
    <text evidence="1">The sequence shown here is derived from an EMBL/GenBank/DDBJ whole genome shotgun (WGS) entry which is preliminary data.</text>
</comment>
<accession>A0A0F9HTU6</accession>
<feature type="non-terminal residue" evidence="1">
    <location>
        <position position="1"/>
    </location>
</feature>
<dbReference type="AlphaFoldDB" id="A0A0F9HTU6"/>
<protein>
    <recommendedName>
        <fullName evidence="2">Phage major capsid protein</fullName>
    </recommendedName>
</protein>
<name>A0A0F9HTU6_9ZZZZ</name>
<evidence type="ECO:0000313" key="1">
    <source>
        <dbReference type="EMBL" id="KKM06577.1"/>
    </source>
</evidence>
<proteinExistence type="predicted"/>
<gene>
    <name evidence="1" type="ORF">LCGC14_1742620</name>
</gene>
<sequence length="201" mass="22102">SSESNQPKGMFRLIAEIESEATTDLDAVNNTQVVAGNAASGALTIDMIDELIDACKMGATDIILSRRMRRKLNSLARASGNNLVHDRDELGHIVTTFGDQRVWVNDHIEDAYPDNTTSVLDLSSYALGTTRAAGNDNSVIFAVNMSNKGLTIIQAGPFTREPRFTVPNKDAWRYRFKWYNGFALWNKFSAAVLTGVLDTAL</sequence>
<dbReference type="EMBL" id="LAZR01015960">
    <property type="protein sequence ID" value="KKM06577.1"/>
    <property type="molecule type" value="Genomic_DNA"/>
</dbReference>